<evidence type="ECO:0000313" key="1">
    <source>
        <dbReference type="EMBL" id="GER46703.1"/>
    </source>
</evidence>
<reference evidence="2" key="1">
    <citation type="journal article" date="2019" name="Curr. Biol.">
        <title>Genome Sequence of Striga asiatica Provides Insight into the Evolution of Plant Parasitism.</title>
        <authorList>
            <person name="Yoshida S."/>
            <person name="Kim S."/>
            <person name="Wafula E.K."/>
            <person name="Tanskanen J."/>
            <person name="Kim Y.M."/>
            <person name="Honaas L."/>
            <person name="Yang Z."/>
            <person name="Spallek T."/>
            <person name="Conn C.E."/>
            <person name="Ichihashi Y."/>
            <person name="Cheong K."/>
            <person name="Cui S."/>
            <person name="Der J.P."/>
            <person name="Gundlach H."/>
            <person name="Jiao Y."/>
            <person name="Hori C."/>
            <person name="Ishida J.K."/>
            <person name="Kasahara H."/>
            <person name="Kiba T."/>
            <person name="Kim M.S."/>
            <person name="Koo N."/>
            <person name="Laohavisit A."/>
            <person name="Lee Y.H."/>
            <person name="Lumba S."/>
            <person name="McCourt P."/>
            <person name="Mortimer J.C."/>
            <person name="Mutuku J.M."/>
            <person name="Nomura T."/>
            <person name="Sasaki-Sekimoto Y."/>
            <person name="Seto Y."/>
            <person name="Wang Y."/>
            <person name="Wakatake T."/>
            <person name="Sakakibara H."/>
            <person name="Demura T."/>
            <person name="Yamaguchi S."/>
            <person name="Yoneyama K."/>
            <person name="Manabe R.I."/>
            <person name="Nelson D.C."/>
            <person name="Schulman A.H."/>
            <person name="Timko M.P."/>
            <person name="dePamphilis C.W."/>
            <person name="Choi D."/>
            <person name="Shirasu K."/>
        </authorList>
    </citation>
    <scope>NUCLEOTIDE SEQUENCE [LARGE SCALE GENOMIC DNA]</scope>
    <source>
        <strain evidence="2">cv. UVA1</strain>
    </source>
</reference>
<dbReference type="AlphaFoldDB" id="A0A5A7QMT1"/>
<keyword evidence="2" id="KW-1185">Reference proteome</keyword>
<comment type="caution">
    <text evidence="1">The sequence shown here is derived from an EMBL/GenBank/DDBJ whole genome shotgun (WGS) entry which is preliminary data.</text>
</comment>
<proteinExistence type="predicted"/>
<evidence type="ECO:0000313" key="2">
    <source>
        <dbReference type="Proteomes" id="UP000325081"/>
    </source>
</evidence>
<accession>A0A5A7QMT1</accession>
<dbReference type="Proteomes" id="UP000325081">
    <property type="component" value="Unassembled WGS sequence"/>
</dbReference>
<gene>
    <name evidence="1" type="ORF">STAS_23749</name>
</gene>
<dbReference type="EMBL" id="BKCP01007626">
    <property type="protein sequence ID" value="GER46703.1"/>
    <property type="molecule type" value="Genomic_DNA"/>
</dbReference>
<organism evidence="1 2">
    <name type="scientific">Striga asiatica</name>
    <name type="common">Asiatic witchweed</name>
    <name type="synonym">Buchnera asiatica</name>
    <dbReference type="NCBI Taxonomy" id="4170"/>
    <lineage>
        <taxon>Eukaryota</taxon>
        <taxon>Viridiplantae</taxon>
        <taxon>Streptophyta</taxon>
        <taxon>Embryophyta</taxon>
        <taxon>Tracheophyta</taxon>
        <taxon>Spermatophyta</taxon>
        <taxon>Magnoliopsida</taxon>
        <taxon>eudicotyledons</taxon>
        <taxon>Gunneridae</taxon>
        <taxon>Pentapetalae</taxon>
        <taxon>asterids</taxon>
        <taxon>lamiids</taxon>
        <taxon>Lamiales</taxon>
        <taxon>Orobanchaceae</taxon>
        <taxon>Buchnereae</taxon>
        <taxon>Striga</taxon>
    </lineage>
</organism>
<name>A0A5A7QMT1_STRAF</name>
<sequence>MYLLVNSWVSIVPTARLSLQIGDSMYTGILFSKAGFARTISFLSRAFSSDWHSFKITSSGVTPQSSICLYSSEAFPAKPNYVLTPHLLENLISSLDVAAPSVHRDQGIGNAYIGVHARFYQTGVYLLAFTDGPDTRDPTQEARKLNNRIYGRKTQFHCMAVNLFTEFQIRKIPARFQQATESIMIRLDFTIGYHPTVQLKSFIVMASTLNITRDDYIPRHEAVVLHSPKNHEPDGGEFPIRTRPNRGREANLIRPLPELQHLEEHRNRLRISVAFLIARNHGAPRGRVAAFGVEADERVEDGRVELETRFGKLRVDGPAHFQVSGVDAGSEEVVVTGEVRAGAGAGAGAGDGHEVEGGEGLAEAACVGMADRPAPERLESGDAGIVGPSGEIFAAGVRVGFDGRRSGGEW</sequence>
<protein>
    <submittedName>
        <fullName evidence="1">Phosphoglycerate mutase family protein</fullName>
    </submittedName>
</protein>